<sequence>MLTRLLYKKSKLYQKWRLHQKLKLHQKLRILPKLKSTQNLRFLKRLKLILKRPESETKSKVQVVPEVKTQRKQEPKTKSKIVNPSRVNGSGTKPQNHPRPKVQNSLKTAFQKPNYSPVKHKVQQKNKIFRTNQKGPIQKWVPKLEIVYSSEKSFRKEVALPKSLVQVNCKGRKAYVPKKYFETKDSYWREYLVECSHDD</sequence>
<evidence type="ECO:0000313" key="3">
    <source>
        <dbReference type="Proteomes" id="UP000265520"/>
    </source>
</evidence>
<keyword evidence="3" id="KW-1185">Reference proteome</keyword>
<dbReference type="Proteomes" id="UP000265520">
    <property type="component" value="Unassembled WGS sequence"/>
</dbReference>
<dbReference type="EMBL" id="LXQA010067313">
    <property type="protein sequence ID" value="MCI07975.1"/>
    <property type="molecule type" value="Genomic_DNA"/>
</dbReference>
<accession>A0A392PAQ4</accession>
<evidence type="ECO:0000256" key="1">
    <source>
        <dbReference type="SAM" id="MobiDB-lite"/>
    </source>
</evidence>
<feature type="region of interest" description="Disordered" evidence="1">
    <location>
        <begin position="59"/>
        <end position="102"/>
    </location>
</feature>
<proteinExistence type="predicted"/>
<reference evidence="2 3" key="1">
    <citation type="journal article" date="2018" name="Front. Plant Sci.">
        <title>Red Clover (Trifolium pratense) and Zigzag Clover (T. medium) - A Picture of Genomic Similarities and Differences.</title>
        <authorList>
            <person name="Dluhosova J."/>
            <person name="Istvanek J."/>
            <person name="Nedelnik J."/>
            <person name="Repkova J."/>
        </authorList>
    </citation>
    <scope>NUCLEOTIDE SEQUENCE [LARGE SCALE GENOMIC DNA]</scope>
    <source>
        <strain evidence="3">cv. 10/8</strain>
        <tissue evidence="2">Leaf</tissue>
    </source>
</reference>
<evidence type="ECO:0000313" key="2">
    <source>
        <dbReference type="EMBL" id="MCI07975.1"/>
    </source>
</evidence>
<comment type="caution">
    <text evidence="2">The sequence shown here is derived from an EMBL/GenBank/DDBJ whole genome shotgun (WGS) entry which is preliminary data.</text>
</comment>
<protein>
    <submittedName>
        <fullName evidence="2">Uncharacterized protein</fullName>
    </submittedName>
</protein>
<name>A0A392PAQ4_9FABA</name>
<feature type="compositionally biased region" description="Polar residues" evidence="1">
    <location>
        <begin position="80"/>
        <end position="95"/>
    </location>
</feature>
<dbReference type="AlphaFoldDB" id="A0A392PAQ4"/>
<feature type="compositionally biased region" description="Basic and acidic residues" evidence="1">
    <location>
        <begin position="68"/>
        <end position="77"/>
    </location>
</feature>
<organism evidence="2 3">
    <name type="scientific">Trifolium medium</name>
    <dbReference type="NCBI Taxonomy" id="97028"/>
    <lineage>
        <taxon>Eukaryota</taxon>
        <taxon>Viridiplantae</taxon>
        <taxon>Streptophyta</taxon>
        <taxon>Embryophyta</taxon>
        <taxon>Tracheophyta</taxon>
        <taxon>Spermatophyta</taxon>
        <taxon>Magnoliopsida</taxon>
        <taxon>eudicotyledons</taxon>
        <taxon>Gunneridae</taxon>
        <taxon>Pentapetalae</taxon>
        <taxon>rosids</taxon>
        <taxon>fabids</taxon>
        <taxon>Fabales</taxon>
        <taxon>Fabaceae</taxon>
        <taxon>Papilionoideae</taxon>
        <taxon>50 kb inversion clade</taxon>
        <taxon>NPAAA clade</taxon>
        <taxon>Hologalegina</taxon>
        <taxon>IRL clade</taxon>
        <taxon>Trifolieae</taxon>
        <taxon>Trifolium</taxon>
    </lineage>
</organism>